<feature type="region of interest" description="Disordered" evidence="1">
    <location>
        <begin position="160"/>
        <end position="233"/>
    </location>
</feature>
<protein>
    <submittedName>
        <fullName evidence="2">Uncharacterized protein</fullName>
    </submittedName>
</protein>
<organism evidence="2 3">
    <name type="scientific">Byssothecium circinans</name>
    <dbReference type="NCBI Taxonomy" id="147558"/>
    <lineage>
        <taxon>Eukaryota</taxon>
        <taxon>Fungi</taxon>
        <taxon>Dikarya</taxon>
        <taxon>Ascomycota</taxon>
        <taxon>Pezizomycotina</taxon>
        <taxon>Dothideomycetes</taxon>
        <taxon>Pleosporomycetidae</taxon>
        <taxon>Pleosporales</taxon>
        <taxon>Massarineae</taxon>
        <taxon>Massarinaceae</taxon>
        <taxon>Byssothecium</taxon>
    </lineage>
</organism>
<dbReference type="Proteomes" id="UP000800035">
    <property type="component" value="Unassembled WGS sequence"/>
</dbReference>
<name>A0A6A5UB94_9PLEO</name>
<dbReference type="EMBL" id="ML976979">
    <property type="protein sequence ID" value="KAF1962151.1"/>
    <property type="molecule type" value="Genomic_DNA"/>
</dbReference>
<proteinExistence type="predicted"/>
<feature type="compositionally biased region" description="Polar residues" evidence="1">
    <location>
        <begin position="207"/>
        <end position="216"/>
    </location>
</feature>
<keyword evidence="3" id="KW-1185">Reference proteome</keyword>
<dbReference type="AlphaFoldDB" id="A0A6A5UB94"/>
<gene>
    <name evidence="2" type="ORF">CC80DRAFT_542478</name>
</gene>
<feature type="compositionally biased region" description="Acidic residues" evidence="1">
    <location>
        <begin position="170"/>
        <end position="189"/>
    </location>
</feature>
<evidence type="ECO:0000313" key="2">
    <source>
        <dbReference type="EMBL" id="KAF1962151.1"/>
    </source>
</evidence>
<reference evidence="2" key="1">
    <citation type="journal article" date="2020" name="Stud. Mycol.">
        <title>101 Dothideomycetes genomes: a test case for predicting lifestyles and emergence of pathogens.</title>
        <authorList>
            <person name="Haridas S."/>
            <person name="Albert R."/>
            <person name="Binder M."/>
            <person name="Bloem J."/>
            <person name="Labutti K."/>
            <person name="Salamov A."/>
            <person name="Andreopoulos B."/>
            <person name="Baker S."/>
            <person name="Barry K."/>
            <person name="Bills G."/>
            <person name="Bluhm B."/>
            <person name="Cannon C."/>
            <person name="Castanera R."/>
            <person name="Culley D."/>
            <person name="Daum C."/>
            <person name="Ezra D."/>
            <person name="Gonzalez J."/>
            <person name="Henrissat B."/>
            <person name="Kuo A."/>
            <person name="Liang C."/>
            <person name="Lipzen A."/>
            <person name="Lutzoni F."/>
            <person name="Magnuson J."/>
            <person name="Mondo S."/>
            <person name="Nolan M."/>
            <person name="Ohm R."/>
            <person name="Pangilinan J."/>
            <person name="Park H.-J."/>
            <person name="Ramirez L."/>
            <person name="Alfaro M."/>
            <person name="Sun H."/>
            <person name="Tritt A."/>
            <person name="Yoshinaga Y."/>
            <person name="Zwiers L.-H."/>
            <person name="Turgeon B."/>
            <person name="Goodwin S."/>
            <person name="Spatafora J."/>
            <person name="Crous P."/>
            <person name="Grigoriev I."/>
        </authorList>
    </citation>
    <scope>NUCLEOTIDE SEQUENCE</scope>
    <source>
        <strain evidence="2">CBS 675.92</strain>
    </source>
</reference>
<sequence>MVPFPLPSLGGNGYKPVSWDALPVSSVVTAQDPFNRTASASVINANNNKSSNATQKAGFTRFFTIANPFNGSSKDGVKKVKATCDNGLGHRLATRDSGYASRSLSQELHPPPVTGEEVIPLYNLGKAAEDVNAVEEQGDGKCSRCVSYRVQQWVDAVATATESESPLADETSEPQSADDTEQQYIEEDAASGKPDHSTPKKILSPQPADNVTTANKRISKTPMPIQNPRTRPAGQSRVIVRELMRNYAYYAVYHHCPTAWETVDRVQYLIDVEKLNDGAARDALVFFGDKSVFFSQLGEAAYDWTARVAAAALVQRLAEDRVVQFHSDDADLVKLQLLPQNVNEIRNSGIWNLTVTVEEYKNGILERVPKLTPAPFSTMFSALPLLKDMPRLHALKELAHAMAYEVNKVHGGVWHDTWYPDPLTSFQDYYQAYKFTVNNPSKPLLTGLRQYARVWDFVETRVLERGAIVLDLLERFNAGEINDFSMISVIRGSYFPMTLQPGFDKRSHLSKDLYRQVLGSGISLKEIPGIVMLLPCYDSKFLHDTEKVRRVGEKVVNELQAFHTLEDQRQKAIEQAKKELKATIKANRIGSLARWEAALNAQDEVEACFEDRTQPSPELCRKALLVPESKLQCGMRKIIKLINKVRKKAPVESKPFDPFSFPPLDREYAESIAVPLHNNSFLAKTPSSLPYFECANQKTSELTRHSCYASTPFNPFLAPFYSIKVLNDNDGSWYFTVAVRPFPGAVGNFLNGPLFHSMTELAMVQTYQPKDRPTKPTNK</sequence>
<accession>A0A6A5UB94</accession>
<evidence type="ECO:0000313" key="3">
    <source>
        <dbReference type="Proteomes" id="UP000800035"/>
    </source>
</evidence>
<evidence type="ECO:0000256" key="1">
    <source>
        <dbReference type="SAM" id="MobiDB-lite"/>
    </source>
</evidence>
<dbReference type="OrthoDB" id="3693677at2759"/>